<reference evidence="2 3" key="1">
    <citation type="submission" date="2016-12" db="EMBL/GenBank/DDBJ databases">
        <title>Trade-off between light-utilization and light-protection in marine flavobacteria.</title>
        <authorList>
            <person name="Kumagai Y."/>
            <person name="Yoshizawa S."/>
            <person name="Kogure K."/>
            <person name="Iwasaki W."/>
        </authorList>
    </citation>
    <scope>NUCLEOTIDE SEQUENCE [LARGE SCALE GENOMIC DNA]</scope>
    <source>
        <strain evidence="2 3">NBRC 108759</strain>
    </source>
</reference>
<keyword evidence="3" id="KW-1185">Reference proteome</keyword>
<dbReference type="RefSeq" id="WP_105017368.1">
    <property type="nucleotide sequence ID" value="NZ_MSCN01000001.1"/>
</dbReference>
<proteinExistence type="predicted"/>
<organism evidence="2 3">
    <name type="scientific">Polaribacter porphyrae</name>
    <dbReference type="NCBI Taxonomy" id="1137780"/>
    <lineage>
        <taxon>Bacteria</taxon>
        <taxon>Pseudomonadati</taxon>
        <taxon>Bacteroidota</taxon>
        <taxon>Flavobacteriia</taxon>
        <taxon>Flavobacteriales</taxon>
        <taxon>Flavobacteriaceae</taxon>
    </lineage>
</organism>
<feature type="transmembrane region" description="Helical" evidence="1">
    <location>
        <begin position="6"/>
        <end position="24"/>
    </location>
</feature>
<gene>
    <name evidence="2" type="ORF">BTO18_16985</name>
</gene>
<protein>
    <submittedName>
        <fullName evidence="2">Uncharacterized protein</fullName>
    </submittedName>
</protein>
<name>A0A2S7WTX2_9FLAO</name>
<keyword evidence="1" id="KW-0812">Transmembrane</keyword>
<keyword evidence="1" id="KW-0472">Membrane</keyword>
<accession>A0A2S7WTX2</accession>
<evidence type="ECO:0000256" key="1">
    <source>
        <dbReference type="SAM" id="Phobius"/>
    </source>
</evidence>
<sequence>MNIKNSILNFIGLFTIVFVITSIIRKINRKTETKIISENALKVISDKHKAEKIRESIEQYHKNNKWDETKINTYL</sequence>
<comment type="caution">
    <text evidence="2">The sequence shown here is derived from an EMBL/GenBank/DDBJ whole genome shotgun (WGS) entry which is preliminary data.</text>
</comment>
<evidence type="ECO:0000313" key="3">
    <source>
        <dbReference type="Proteomes" id="UP000238882"/>
    </source>
</evidence>
<keyword evidence="1" id="KW-1133">Transmembrane helix</keyword>
<dbReference type="Proteomes" id="UP000238882">
    <property type="component" value="Unassembled WGS sequence"/>
</dbReference>
<dbReference type="AlphaFoldDB" id="A0A2S7WTX2"/>
<evidence type="ECO:0000313" key="2">
    <source>
        <dbReference type="EMBL" id="PQJ80761.1"/>
    </source>
</evidence>
<dbReference type="EMBL" id="MSCN01000001">
    <property type="protein sequence ID" value="PQJ80761.1"/>
    <property type="molecule type" value="Genomic_DNA"/>
</dbReference>